<evidence type="ECO:0000256" key="2">
    <source>
        <dbReference type="ARBA" id="ARBA00022737"/>
    </source>
</evidence>
<gene>
    <name evidence="5" type="ORF">RchiOBHm_Chr3g0463351</name>
</gene>
<name>A0A2P6R960_ROSCH</name>
<dbReference type="InterPro" id="IPR001611">
    <property type="entry name" value="Leu-rich_rpt"/>
</dbReference>
<dbReference type="Gramene" id="PRQ42967">
    <property type="protein sequence ID" value="PRQ42967"/>
    <property type="gene ID" value="RchiOBHm_Chr3g0463351"/>
</dbReference>
<dbReference type="PANTHER" id="PTHR48054:SF47">
    <property type="entry name" value="OS06G0179800 PROTEIN"/>
    <property type="match status" value="1"/>
</dbReference>
<dbReference type="SUPFAM" id="SSF52058">
    <property type="entry name" value="L domain-like"/>
    <property type="match status" value="1"/>
</dbReference>
<dbReference type="InterPro" id="IPR052592">
    <property type="entry name" value="LRR-RLK"/>
</dbReference>
<keyword evidence="3" id="KW-0732">Signal</keyword>
<feature type="signal peptide" evidence="3">
    <location>
        <begin position="1"/>
        <end position="20"/>
    </location>
</feature>
<dbReference type="InterPro" id="IPR032675">
    <property type="entry name" value="LRR_dom_sf"/>
</dbReference>
<organism evidence="5 6">
    <name type="scientific">Rosa chinensis</name>
    <name type="common">China rose</name>
    <dbReference type="NCBI Taxonomy" id="74649"/>
    <lineage>
        <taxon>Eukaryota</taxon>
        <taxon>Viridiplantae</taxon>
        <taxon>Streptophyta</taxon>
        <taxon>Embryophyta</taxon>
        <taxon>Tracheophyta</taxon>
        <taxon>Spermatophyta</taxon>
        <taxon>Magnoliopsida</taxon>
        <taxon>eudicotyledons</taxon>
        <taxon>Gunneridae</taxon>
        <taxon>Pentapetalae</taxon>
        <taxon>rosids</taxon>
        <taxon>fabids</taxon>
        <taxon>Rosales</taxon>
        <taxon>Rosaceae</taxon>
        <taxon>Rosoideae</taxon>
        <taxon>Rosoideae incertae sedis</taxon>
        <taxon>Rosa</taxon>
    </lineage>
</organism>
<dbReference type="EMBL" id="PDCK01000041">
    <property type="protein sequence ID" value="PRQ42967.1"/>
    <property type="molecule type" value="Genomic_DNA"/>
</dbReference>
<reference evidence="5 6" key="1">
    <citation type="journal article" date="2018" name="Nat. Genet.">
        <title>The Rosa genome provides new insights in the design of modern roses.</title>
        <authorList>
            <person name="Bendahmane M."/>
        </authorList>
    </citation>
    <scope>NUCLEOTIDE SEQUENCE [LARGE SCALE GENOMIC DNA]</scope>
    <source>
        <strain evidence="6">cv. Old Blush</strain>
    </source>
</reference>
<feature type="domain" description="Leucine-rich repeat-containing N-terminal plant-type" evidence="4">
    <location>
        <begin position="23"/>
        <end position="63"/>
    </location>
</feature>
<evidence type="ECO:0000313" key="6">
    <source>
        <dbReference type="Proteomes" id="UP000238479"/>
    </source>
</evidence>
<keyword evidence="6" id="KW-1185">Reference proteome</keyword>
<evidence type="ECO:0000256" key="3">
    <source>
        <dbReference type="SAM" id="SignalP"/>
    </source>
</evidence>
<evidence type="ECO:0000256" key="1">
    <source>
        <dbReference type="ARBA" id="ARBA00022614"/>
    </source>
</evidence>
<dbReference type="AlphaFoldDB" id="A0A2P6R960"/>
<keyword evidence="1" id="KW-0433">Leucine-rich repeat</keyword>
<dbReference type="Gene3D" id="3.80.10.10">
    <property type="entry name" value="Ribonuclease Inhibitor"/>
    <property type="match status" value="1"/>
</dbReference>
<dbReference type="PANTHER" id="PTHR48054">
    <property type="entry name" value="RECEPTOR KINASE-LIKE PROTEIN XA21"/>
    <property type="match status" value="1"/>
</dbReference>
<keyword evidence="2" id="KW-0677">Repeat</keyword>
<dbReference type="InterPro" id="IPR013210">
    <property type="entry name" value="LRR_N_plant-typ"/>
</dbReference>
<dbReference type="Pfam" id="PF13855">
    <property type="entry name" value="LRR_8"/>
    <property type="match status" value="1"/>
</dbReference>
<comment type="caution">
    <text evidence="5">The sequence shown here is derived from an EMBL/GenBank/DDBJ whole genome shotgun (WGS) entry which is preliminary data.</text>
</comment>
<feature type="chain" id="PRO_5015119619" evidence="3">
    <location>
        <begin position="21"/>
        <end position="278"/>
    </location>
</feature>
<accession>A0A2P6R960</accession>
<protein>
    <submittedName>
        <fullName evidence="5">Putative leucine-rich repeat-containing, plant-type, leucine-rich repeat domain, L</fullName>
    </submittedName>
</protein>
<dbReference type="STRING" id="74649.A0A2P6R960"/>
<evidence type="ECO:0000313" key="5">
    <source>
        <dbReference type="EMBL" id="PRQ42967.1"/>
    </source>
</evidence>
<evidence type="ECO:0000259" key="4">
    <source>
        <dbReference type="Pfam" id="PF08263"/>
    </source>
</evidence>
<sequence length="278" mass="30541">MKPFLQFFFFLIIAVQRLQCKEDQQLSLLHFKNSLVYNSSISSKLISWNSSTDCCSWVGVTCSTVGIVIGLDLSRKGISIGIENSSNLVDLQHLQSLNLAFNDLVGVFPKEFFRVPSLETLDLSYNPELQGSLPEFPNNGSLQSLVLSETNFSGTLPNSIVNLEKLSTLDIADFSFSGSIAMSIGNLTQLLRFPSSQPCCQRIRKGGSSCIDFDLALLSNDEHGSGKQLVPISSCCPLDAIMKSLLSKMKFVKQLVCLSSKDCSSHCNPRVKCVICFD</sequence>
<proteinExistence type="predicted"/>
<dbReference type="Pfam" id="PF00560">
    <property type="entry name" value="LRR_1"/>
    <property type="match status" value="1"/>
</dbReference>
<dbReference type="Pfam" id="PF08263">
    <property type="entry name" value="LRRNT_2"/>
    <property type="match status" value="1"/>
</dbReference>
<dbReference type="Proteomes" id="UP000238479">
    <property type="component" value="Chromosome 3"/>
</dbReference>